<proteinExistence type="inferred from homology"/>
<organism evidence="14 15">
    <name type="scientific">Limosa lapponica baueri</name>
    <dbReference type="NCBI Taxonomy" id="1758121"/>
    <lineage>
        <taxon>Eukaryota</taxon>
        <taxon>Metazoa</taxon>
        <taxon>Chordata</taxon>
        <taxon>Craniata</taxon>
        <taxon>Vertebrata</taxon>
        <taxon>Euteleostomi</taxon>
        <taxon>Archelosauria</taxon>
        <taxon>Archosauria</taxon>
        <taxon>Dinosauria</taxon>
        <taxon>Saurischia</taxon>
        <taxon>Theropoda</taxon>
        <taxon>Coelurosauria</taxon>
        <taxon>Aves</taxon>
        <taxon>Neognathae</taxon>
        <taxon>Neoaves</taxon>
        <taxon>Charadriiformes</taxon>
        <taxon>Scolopacidae</taxon>
        <taxon>Limosa</taxon>
    </lineage>
</organism>
<dbReference type="SUPFAM" id="SSF46785">
    <property type="entry name" value="Winged helix' DNA-binding domain"/>
    <property type="match status" value="1"/>
</dbReference>
<accession>A0A2I0UCM2</accession>
<dbReference type="SUPFAM" id="SSF50475">
    <property type="entry name" value="FMN-binding split barrel"/>
    <property type="match status" value="1"/>
</dbReference>
<dbReference type="InterPro" id="IPR055343">
    <property type="entry name" value="CREG_beta-barrel"/>
</dbReference>
<keyword evidence="4" id="KW-0732">Signal</keyword>
<keyword evidence="8" id="KW-0325">Glycoprotein</keyword>
<keyword evidence="6 14" id="KW-0238">DNA-binding</keyword>
<dbReference type="AlphaFoldDB" id="A0A2I0UCM2"/>
<comment type="function">
    <text evidence="10">May be a transcription factor.</text>
</comment>
<evidence type="ECO:0000256" key="9">
    <source>
        <dbReference type="ARBA" id="ARBA00023242"/>
    </source>
</evidence>
<reference evidence="15" key="2">
    <citation type="submission" date="2017-12" db="EMBL/GenBank/DDBJ databases">
        <title>Genome sequence of the Bar-tailed Godwit (Limosa lapponica baueri).</title>
        <authorList>
            <person name="Lima N.C.B."/>
            <person name="Parody-Merino A.M."/>
            <person name="Battley P.F."/>
            <person name="Fidler A.E."/>
            <person name="Prosdocimi F."/>
        </authorList>
    </citation>
    <scope>NUCLEOTIDE SEQUENCE [LARGE SCALE GENOMIC DNA]</scope>
</reference>
<sequence length="678" mass="78070">MADGSPTSVLHLSIIRWIADNFYLCEGCTVPRWLLYELYMEGCSPNSKYQVNSATFGKLIRLVFPGLGTRRLGTRGSTRYHYDGIAIKKDSSFYARYCCLLSEKNYHSKDLHCSPSVIYLKTEQERFLYPWPEFSRFYPWEQELGKKYSYEMVGLLANEYYGYCQDILHMVRRKELDKVEACIMSFWRSLQPERIALMSMPDVCQLFKSYDRQLFKVMENILFHDFLEEVPVEHMQSIRLFSKNVELWLLNALKEFPLPLQASKSKEVTVFIKRLRRKTDLSNMAKTMRTVLNSNSKVTVLRSDLHAVIDQGFLDVPGNLFQMKFRNPEELQNDIELKCLNDLMSLLAPSTDIRVLLNCVSSNLQAFVIQPSRSKEELRKVASDFQLRWSFLLTAVSKALTLNYADSFGSWHLFNLLLMDFVAHIFLSYIEEEGDESFLVAKQNEPPVVWIYEPSHLWGYFAEEQPQANAPQTALITLMQSQNNFGLSNIQGMPYGNCLLLSDGPVNNSTGIPFFYVTPKDNTVADLLKNPIASLTLPEADGNFCRKNVIDPEDPRCARLTLTGQMVTVPPEEVEFAKQAMFSRHPVVRKWPRSYEWFFMKMNIEHIWLQSWYGEVSAIAVEEYLKAVPRELEPGEGGCRLSLSEHADGLQPAKGICDFGRDKNGDVLLLQSLLGLRH</sequence>
<dbReference type="EMBL" id="KZ505871">
    <property type="protein sequence ID" value="PKU43781.1"/>
    <property type="molecule type" value="Genomic_DNA"/>
</dbReference>
<dbReference type="GO" id="GO:0005737">
    <property type="term" value="C:cytoplasm"/>
    <property type="evidence" value="ECO:0007669"/>
    <property type="project" value="UniProtKB-ARBA"/>
</dbReference>
<dbReference type="Pfam" id="PF25340">
    <property type="entry name" value="BCD_RFX"/>
    <property type="match status" value="1"/>
</dbReference>
<evidence type="ECO:0000256" key="5">
    <source>
        <dbReference type="ARBA" id="ARBA00023015"/>
    </source>
</evidence>
<evidence type="ECO:0000256" key="3">
    <source>
        <dbReference type="ARBA" id="ARBA00022525"/>
    </source>
</evidence>
<keyword evidence="7" id="KW-0804">Transcription</keyword>
<reference evidence="15" key="1">
    <citation type="submission" date="2017-11" db="EMBL/GenBank/DDBJ databases">
        <authorList>
            <person name="Lima N.C."/>
            <person name="Parody-Merino A.M."/>
            <person name="Battley P.F."/>
            <person name="Fidler A.E."/>
            <person name="Prosdocimi F."/>
        </authorList>
    </citation>
    <scope>NUCLEOTIDE SEQUENCE [LARGE SCALE GENOMIC DNA]</scope>
</reference>
<protein>
    <recommendedName>
        <fullName evidence="11">DNA-binding protein RFX8</fullName>
    </recommendedName>
    <alternativeName>
        <fullName evidence="12">Regulatory factor X 8</fullName>
    </alternativeName>
</protein>
<evidence type="ECO:0000256" key="7">
    <source>
        <dbReference type="ARBA" id="ARBA00023163"/>
    </source>
</evidence>
<evidence type="ECO:0000256" key="8">
    <source>
        <dbReference type="ARBA" id="ARBA00023180"/>
    </source>
</evidence>
<dbReference type="PANTHER" id="PTHR12619">
    <property type="entry name" value="RFX TRANSCRIPTION FACTOR FAMILY"/>
    <property type="match status" value="1"/>
</dbReference>
<dbReference type="GO" id="GO:0000978">
    <property type="term" value="F:RNA polymerase II cis-regulatory region sequence-specific DNA binding"/>
    <property type="evidence" value="ECO:0007669"/>
    <property type="project" value="TreeGrafter"/>
</dbReference>
<evidence type="ECO:0000313" key="15">
    <source>
        <dbReference type="Proteomes" id="UP000233556"/>
    </source>
</evidence>
<feature type="domain" description="RFX-type winged-helix" evidence="13">
    <location>
        <begin position="14"/>
        <end position="89"/>
    </location>
</feature>
<name>A0A2I0UCM2_LIMLA</name>
<dbReference type="OrthoDB" id="10056949at2759"/>
<keyword evidence="15" id="KW-1185">Reference proteome</keyword>
<dbReference type="GO" id="GO:0012505">
    <property type="term" value="C:endomembrane system"/>
    <property type="evidence" value="ECO:0007669"/>
    <property type="project" value="UniProtKB-ARBA"/>
</dbReference>
<dbReference type="Gene3D" id="2.30.110.10">
    <property type="entry name" value="Electron Transport, Fmn-binding Protein, Chain A"/>
    <property type="match status" value="1"/>
</dbReference>
<comment type="subcellular location">
    <subcellularLocation>
        <location evidence="1">Secreted</location>
    </subcellularLocation>
</comment>
<dbReference type="FunFam" id="2.30.110.10:FF:000004">
    <property type="entry name" value="Cellular repressor of E1A-stimulated genes 1"/>
    <property type="match status" value="1"/>
</dbReference>
<dbReference type="PANTHER" id="PTHR12619:SF24">
    <property type="entry name" value="DNA-BINDING PROTEIN RFX8"/>
    <property type="match status" value="1"/>
</dbReference>
<evidence type="ECO:0000256" key="1">
    <source>
        <dbReference type="ARBA" id="ARBA00004613"/>
    </source>
</evidence>
<dbReference type="InterPro" id="IPR012349">
    <property type="entry name" value="Split_barrel_FMN-bd"/>
</dbReference>
<dbReference type="InterPro" id="IPR036388">
    <property type="entry name" value="WH-like_DNA-bd_sf"/>
</dbReference>
<dbReference type="PROSITE" id="PS51526">
    <property type="entry name" value="RFX_DBD"/>
    <property type="match status" value="1"/>
</dbReference>
<dbReference type="FunFam" id="1.10.10.10:FF:000433">
    <property type="entry name" value="DNA-binding protein RFX8-like isoform X4"/>
    <property type="match status" value="1"/>
</dbReference>
<dbReference type="InterPro" id="IPR039779">
    <property type="entry name" value="RFX-like"/>
</dbReference>
<evidence type="ECO:0000256" key="11">
    <source>
        <dbReference type="ARBA" id="ARBA00072471"/>
    </source>
</evidence>
<evidence type="ECO:0000256" key="6">
    <source>
        <dbReference type="ARBA" id="ARBA00023125"/>
    </source>
</evidence>
<dbReference type="InterPro" id="IPR057321">
    <property type="entry name" value="RFX1-4/6/8-like_BCD"/>
</dbReference>
<dbReference type="GO" id="GO:0005576">
    <property type="term" value="C:extracellular region"/>
    <property type="evidence" value="ECO:0007669"/>
    <property type="project" value="UniProtKB-SubCell"/>
</dbReference>
<evidence type="ECO:0000256" key="2">
    <source>
        <dbReference type="ARBA" id="ARBA00009230"/>
    </source>
</evidence>
<keyword evidence="9" id="KW-0539">Nucleus</keyword>
<keyword evidence="5" id="KW-0805">Transcription regulation</keyword>
<evidence type="ECO:0000256" key="12">
    <source>
        <dbReference type="ARBA" id="ARBA00077086"/>
    </source>
</evidence>
<dbReference type="Pfam" id="PF02257">
    <property type="entry name" value="RFX_DNA_binding"/>
    <property type="match status" value="1"/>
</dbReference>
<evidence type="ECO:0000313" key="14">
    <source>
        <dbReference type="EMBL" id="PKU43781.1"/>
    </source>
</evidence>
<dbReference type="InterPro" id="IPR036390">
    <property type="entry name" value="WH_DNA-bd_sf"/>
</dbReference>
<dbReference type="InterPro" id="IPR003150">
    <property type="entry name" value="DNA-bd_RFX"/>
</dbReference>
<evidence type="ECO:0000256" key="4">
    <source>
        <dbReference type="ARBA" id="ARBA00022729"/>
    </source>
</evidence>
<dbReference type="Proteomes" id="UP000233556">
    <property type="component" value="Unassembled WGS sequence"/>
</dbReference>
<evidence type="ECO:0000256" key="10">
    <source>
        <dbReference type="ARBA" id="ARBA00054388"/>
    </source>
</evidence>
<comment type="similarity">
    <text evidence="2">Belongs to the CREG family.</text>
</comment>
<keyword evidence="3" id="KW-0964">Secreted</keyword>
<dbReference type="Pfam" id="PF13883">
    <property type="entry name" value="CREG_beta-barrel"/>
    <property type="match status" value="1"/>
</dbReference>
<gene>
    <name evidence="14" type="ORF">llap_5907</name>
</gene>
<evidence type="ECO:0000259" key="13">
    <source>
        <dbReference type="PROSITE" id="PS51526"/>
    </source>
</evidence>
<dbReference type="Gene3D" id="1.10.10.10">
    <property type="entry name" value="Winged helix-like DNA-binding domain superfamily/Winged helix DNA-binding domain"/>
    <property type="match status" value="1"/>
</dbReference>
<dbReference type="GO" id="GO:0000981">
    <property type="term" value="F:DNA-binding transcription factor activity, RNA polymerase II-specific"/>
    <property type="evidence" value="ECO:0007669"/>
    <property type="project" value="TreeGrafter"/>
</dbReference>